<organism evidence="2 3">
    <name type="scientific">Paraphaeosphaeria sporulosa</name>
    <dbReference type="NCBI Taxonomy" id="1460663"/>
    <lineage>
        <taxon>Eukaryota</taxon>
        <taxon>Fungi</taxon>
        <taxon>Dikarya</taxon>
        <taxon>Ascomycota</taxon>
        <taxon>Pezizomycotina</taxon>
        <taxon>Dothideomycetes</taxon>
        <taxon>Pleosporomycetidae</taxon>
        <taxon>Pleosporales</taxon>
        <taxon>Massarineae</taxon>
        <taxon>Didymosphaeriaceae</taxon>
        <taxon>Paraphaeosphaeria</taxon>
    </lineage>
</organism>
<feature type="region of interest" description="Disordered" evidence="1">
    <location>
        <begin position="629"/>
        <end position="652"/>
    </location>
</feature>
<dbReference type="AlphaFoldDB" id="A0A177CRZ2"/>
<feature type="region of interest" description="Disordered" evidence="1">
    <location>
        <begin position="879"/>
        <end position="908"/>
    </location>
</feature>
<feature type="compositionally biased region" description="Low complexity" evidence="1">
    <location>
        <begin position="180"/>
        <end position="194"/>
    </location>
</feature>
<accession>A0A177CRZ2</accession>
<keyword evidence="3" id="KW-1185">Reference proteome</keyword>
<feature type="compositionally biased region" description="Polar residues" evidence="1">
    <location>
        <begin position="636"/>
        <end position="649"/>
    </location>
</feature>
<dbReference type="RefSeq" id="XP_018040660.1">
    <property type="nucleotide sequence ID" value="XM_018186421.1"/>
</dbReference>
<feature type="compositionally biased region" description="Basic and acidic residues" evidence="1">
    <location>
        <begin position="44"/>
        <end position="56"/>
    </location>
</feature>
<feature type="compositionally biased region" description="Low complexity" evidence="1">
    <location>
        <begin position="889"/>
        <end position="898"/>
    </location>
</feature>
<feature type="compositionally biased region" description="Acidic residues" evidence="1">
    <location>
        <begin position="1080"/>
        <end position="1092"/>
    </location>
</feature>
<dbReference type="EMBL" id="KV441549">
    <property type="protein sequence ID" value="OAG10295.1"/>
    <property type="molecule type" value="Genomic_DNA"/>
</dbReference>
<feature type="compositionally biased region" description="Basic and acidic residues" evidence="1">
    <location>
        <begin position="119"/>
        <end position="153"/>
    </location>
</feature>
<feature type="compositionally biased region" description="Polar residues" evidence="1">
    <location>
        <begin position="437"/>
        <end position="446"/>
    </location>
</feature>
<evidence type="ECO:0000313" key="3">
    <source>
        <dbReference type="Proteomes" id="UP000077069"/>
    </source>
</evidence>
<feature type="compositionally biased region" description="Basic and acidic residues" evidence="1">
    <location>
        <begin position="447"/>
        <end position="466"/>
    </location>
</feature>
<feature type="region of interest" description="Disordered" evidence="1">
    <location>
        <begin position="923"/>
        <end position="950"/>
    </location>
</feature>
<reference evidence="2 3" key="1">
    <citation type="submission" date="2016-05" db="EMBL/GenBank/DDBJ databases">
        <title>Comparative analysis of secretome profiles of manganese(II)-oxidizing ascomycete fungi.</title>
        <authorList>
            <consortium name="DOE Joint Genome Institute"/>
            <person name="Zeiner C.A."/>
            <person name="Purvine S.O."/>
            <person name="Zink E.M."/>
            <person name="Wu S."/>
            <person name="Pasa-Tolic L."/>
            <person name="Chaput D.L."/>
            <person name="Haridas S."/>
            <person name="Grigoriev I.V."/>
            <person name="Santelli C.M."/>
            <person name="Hansel C.M."/>
        </authorList>
    </citation>
    <scope>NUCLEOTIDE SEQUENCE [LARGE SCALE GENOMIC DNA]</scope>
    <source>
        <strain evidence="2 3">AP3s5-JAC2a</strain>
    </source>
</reference>
<sequence>MARGKPRAKFPEEYTLEGGDARAAREERGKAPQAKPHKRGGVHKMKDEHLTDTKWDSMTRGEMLSAAQEDPTYIPFFANFKAKKQKVKDLQKHVLARTLADADEQLERRAQKAKRGNAKLRENTRVKAKEAEEKRQAEQQRKLEEKLRKKEEGQIVSDEDEDEDEPIQELPQVYLQQEDSNTSDTTSTHSSESLTYPPHRLRIFEWSFADPPSNDYWKTPRTWPQNEELQPRQLPYTPLNVVTMQGHEMLHTPGIDAKDKETEPDQVPALSEKVKDFARNGVLIGPLEGAFVESGQHWSKRTIVQAWNGRMYFNLPRPDEDLAEVYRQWKSREAREKRRMDRQPFHTAGVHKRDDRLQAIRKKEQRKITKKVYRASQWRPTLVYLPAYLPSYFEGRYNGPENTFADRDIKTLFYVRLKGESVPSFFFWVDKDDSMNPTLKNPTKSNTKYEKYQDQHPGRDSESERKPHCRSSRLIRVKKAAGPNRLRSTRKLRHTTTYDVVIWAMERDLYRFGLDYTLKFYHDKWLDEGRKDAWHTLTHVLRNQLPPSGKLPIHPPVQLEHDPSMISIAEKMARVEGSNPNSDDPILPIYISDDWTRNDGAYWTTEERPRTPVHHGMDARMQYATPISRAGRPASSWGTPASRPTTPDTPHSLHRRISDVFTWVSTVSSKGSQFYNAPSPAATEQLQEARDLALDIMADRAPDYPFDNHMWTMMQERYRLQNQVPDHCAICLEEIGDVPFFEYEQHLIDHQVHMPILCPFCSTHWESMDGATKAHHVWSHRNEAYQTDAWKRYAKQHPQSARRYAQTPPELQDNVAVPRRKSSVRFAPTTVGQRTAYNDNDLAHTQGIYARGSTFDTYPPGPNTSGSSATFSTWTTRSCSRKSSQNSHNAAAKAPAKSSIKKKNKPNLTIITDANGRRQVDYNTSSLRNVHRDAHDPRRKSSSDSMMGSNRGMRLYTYLDNGEGWPSDKEIGISGFSDVEDGDDIGGDARPVWQVQGGKIGAGGEVPAQVVKIGSVDEDGEEESEHDSNEETDEDEQDEISPDDDGGGDDYDEQDDFGHDDRGDQDGEGPYSESNHGSDDNDYVLEEEESVS</sequence>
<feature type="compositionally biased region" description="Basic and acidic residues" evidence="1">
    <location>
        <begin position="930"/>
        <end position="942"/>
    </location>
</feature>
<feature type="compositionally biased region" description="Acidic residues" evidence="1">
    <location>
        <begin position="157"/>
        <end position="167"/>
    </location>
</feature>
<dbReference type="InParanoid" id="A0A177CRZ2"/>
<dbReference type="Proteomes" id="UP000077069">
    <property type="component" value="Unassembled WGS sequence"/>
</dbReference>
<feature type="compositionally biased region" description="Basic and acidic residues" evidence="1">
    <location>
        <begin position="19"/>
        <end position="30"/>
    </location>
</feature>
<feature type="region of interest" description="Disordered" evidence="1">
    <location>
        <begin position="98"/>
        <end position="194"/>
    </location>
</feature>
<feature type="region of interest" description="Disordered" evidence="1">
    <location>
        <begin position="437"/>
        <end position="471"/>
    </location>
</feature>
<dbReference type="GeneID" id="28769907"/>
<feature type="compositionally biased region" description="Polar residues" evidence="1">
    <location>
        <begin position="879"/>
        <end position="888"/>
    </location>
</feature>
<protein>
    <submittedName>
        <fullName evidence="2">Uncharacterized protein</fullName>
    </submittedName>
</protein>
<dbReference type="OrthoDB" id="3791520at2759"/>
<feature type="compositionally biased region" description="Basic and acidic residues" evidence="1">
    <location>
        <begin position="1056"/>
        <end position="1065"/>
    </location>
</feature>
<evidence type="ECO:0000256" key="1">
    <source>
        <dbReference type="SAM" id="MobiDB-lite"/>
    </source>
</evidence>
<feature type="region of interest" description="Disordered" evidence="1">
    <location>
        <begin position="998"/>
        <end position="1092"/>
    </location>
</feature>
<evidence type="ECO:0000313" key="2">
    <source>
        <dbReference type="EMBL" id="OAG10295.1"/>
    </source>
</evidence>
<feature type="compositionally biased region" description="Acidic residues" evidence="1">
    <location>
        <begin position="1016"/>
        <end position="1055"/>
    </location>
</feature>
<name>A0A177CRZ2_9PLEO</name>
<proteinExistence type="predicted"/>
<gene>
    <name evidence="2" type="ORF">CC84DRAFT_478014</name>
</gene>
<feature type="region of interest" description="Disordered" evidence="1">
    <location>
        <begin position="1"/>
        <end position="56"/>
    </location>
</feature>